<dbReference type="PANTHER" id="PTHR21013:SF10">
    <property type="entry name" value="ATP SYNTHASE MITOCHONDRIAL F1 COMPLEX ASSEMBLY FACTOR 2"/>
    <property type="match status" value="1"/>
</dbReference>
<proteinExistence type="inferred from homology"/>
<dbReference type="InterPro" id="IPR023335">
    <property type="entry name" value="ATP12_ortho_dom_sf"/>
</dbReference>
<evidence type="ECO:0000256" key="2">
    <source>
        <dbReference type="ARBA" id="ARBA00022946"/>
    </source>
</evidence>
<dbReference type="Gene3D" id="1.10.3580.10">
    <property type="entry name" value="ATP12 ATPase"/>
    <property type="match status" value="1"/>
</dbReference>
<sequence length="239" mass="26672">MSEWAAKRFWKTAEVIAKADGFTVQLDGRPVRTPAKAPLVVPSQQMAAAIAAEWDAQDEKINPLSMPVTRAANATVDKVVPQFDDVAALLASYGETDLLCYRAVAPETLALRQSEAWDPLLEWAADRFGARLHAMPGVMYQPQPQESIDRLAAEVRRHDPFELTALNEVVTLSGSLIIGLAVTERHLEAEDLWNRSLVDEIYQREVWGADEEADATRALKQNDFLQARRFLDLHRPSAI</sequence>
<evidence type="ECO:0000313" key="4">
    <source>
        <dbReference type="EMBL" id="SFB00439.1"/>
    </source>
</evidence>
<dbReference type="PANTHER" id="PTHR21013">
    <property type="entry name" value="ATP SYNTHASE MITOCHONDRIAL F1 COMPLEX ASSEMBLY FACTOR 2/ATP12 PROTEIN, MITOCHONDRIAL PRECURSOR"/>
    <property type="match status" value="1"/>
</dbReference>
<dbReference type="RefSeq" id="WP_092064694.1">
    <property type="nucleotide sequence ID" value="NZ_FOJU01000003.1"/>
</dbReference>
<name>A0A1I0XH63_9RHOB</name>
<dbReference type="Gene3D" id="3.30.2180.10">
    <property type="entry name" value="ATP12-like"/>
    <property type="match status" value="1"/>
</dbReference>
<organism evidence="4 5">
    <name type="scientific">Poseidonocella pacifica</name>
    <dbReference type="NCBI Taxonomy" id="871651"/>
    <lineage>
        <taxon>Bacteria</taxon>
        <taxon>Pseudomonadati</taxon>
        <taxon>Pseudomonadota</taxon>
        <taxon>Alphaproteobacteria</taxon>
        <taxon>Rhodobacterales</taxon>
        <taxon>Roseobacteraceae</taxon>
        <taxon>Poseidonocella</taxon>
    </lineage>
</organism>
<evidence type="ECO:0000313" key="5">
    <source>
        <dbReference type="Proteomes" id="UP000198796"/>
    </source>
</evidence>
<dbReference type="Pfam" id="PF07542">
    <property type="entry name" value="ATP12"/>
    <property type="match status" value="1"/>
</dbReference>
<comment type="similarity">
    <text evidence="1">Belongs to the ATP12 family.</text>
</comment>
<dbReference type="EMBL" id="FOJU01000003">
    <property type="protein sequence ID" value="SFB00439.1"/>
    <property type="molecule type" value="Genomic_DNA"/>
</dbReference>
<accession>A0A1I0XH63</accession>
<dbReference type="InterPro" id="IPR042272">
    <property type="entry name" value="ATP12_ATP_synth-F1-assembly_N"/>
</dbReference>
<dbReference type="Proteomes" id="UP000198796">
    <property type="component" value="Unassembled WGS sequence"/>
</dbReference>
<keyword evidence="2" id="KW-0809">Transit peptide</keyword>
<dbReference type="STRING" id="871651.SAMN05421688_2286"/>
<gene>
    <name evidence="4" type="ORF">SAMN05421688_2286</name>
</gene>
<reference evidence="4 5" key="1">
    <citation type="submission" date="2016-10" db="EMBL/GenBank/DDBJ databases">
        <authorList>
            <person name="de Groot N.N."/>
        </authorList>
    </citation>
    <scope>NUCLEOTIDE SEQUENCE [LARGE SCALE GENOMIC DNA]</scope>
    <source>
        <strain evidence="4 5">DSM 29316</strain>
    </source>
</reference>
<evidence type="ECO:0000256" key="3">
    <source>
        <dbReference type="ARBA" id="ARBA00023186"/>
    </source>
</evidence>
<keyword evidence="3" id="KW-0143">Chaperone</keyword>
<evidence type="ECO:0000256" key="1">
    <source>
        <dbReference type="ARBA" id="ARBA00008231"/>
    </source>
</evidence>
<dbReference type="AlphaFoldDB" id="A0A1I0XH63"/>
<dbReference type="InterPro" id="IPR011419">
    <property type="entry name" value="ATP12_ATP_synth-F1-assembly"/>
</dbReference>
<dbReference type="GO" id="GO:0043461">
    <property type="term" value="P:proton-transporting ATP synthase complex assembly"/>
    <property type="evidence" value="ECO:0007669"/>
    <property type="project" value="InterPro"/>
</dbReference>
<dbReference type="SUPFAM" id="SSF160909">
    <property type="entry name" value="ATP12-like"/>
    <property type="match status" value="1"/>
</dbReference>
<dbReference type="OrthoDB" id="9797825at2"/>
<keyword evidence="5" id="KW-1185">Reference proteome</keyword>
<protein>
    <submittedName>
        <fullName evidence="4">Chaperone required for the assembly of the F1-ATPase</fullName>
    </submittedName>
</protein>